<dbReference type="EMBL" id="JBHSML010000001">
    <property type="protein sequence ID" value="MFC5514249.1"/>
    <property type="molecule type" value="Genomic_DNA"/>
</dbReference>
<dbReference type="Proteomes" id="UP001596150">
    <property type="component" value="Unassembled WGS sequence"/>
</dbReference>
<reference evidence="3" key="1">
    <citation type="journal article" date="2019" name="Int. J. Syst. Evol. Microbiol.">
        <title>The Global Catalogue of Microorganisms (GCM) 10K type strain sequencing project: providing services to taxonomists for standard genome sequencing and annotation.</title>
        <authorList>
            <consortium name="The Broad Institute Genomics Platform"/>
            <consortium name="The Broad Institute Genome Sequencing Center for Infectious Disease"/>
            <person name="Wu L."/>
            <person name="Ma J."/>
        </authorList>
    </citation>
    <scope>NUCLEOTIDE SEQUENCE [LARGE SCALE GENOMIC DNA]</scope>
    <source>
        <strain evidence="3">KACC 12633</strain>
    </source>
</reference>
<gene>
    <name evidence="2" type="ORF">ACFPP9_00585</name>
</gene>
<dbReference type="SUPFAM" id="SSF54427">
    <property type="entry name" value="NTF2-like"/>
    <property type="match status" value="1"/>
</dbReference>
<dbReference type="RefSeq" id="WP_266344870.1">
    <property type="nucleotide sequence ID" value="NZ_JAPKNH010000006.1"/>
</dbReference>
<evidence type="ECO:0000313" key="3">
    <source>
        <dbReference type="Proteomes" id="UP001596150"/>
    </source>
</evidence>
<evidence type="ECO:0000313" key="2">
    <source>
        <dbReference type="EMBL" id="MFC5514249.1"/>
    </source>
</evidence>
<dbReference type="InterPro" id="IPR037401">
    <property type="entry name" value="SnoaL-like"/>
</dbReference>
<proteinExistence type="predicted"/>
<dbReference type="Pfam" id="PF13577">
    <property type="entry name" value="SnoaL_4"/>
    <property type="match status" value="1"/>
</dbReference>
<accession>A0ABW0PQF0</accession>
<dbReference type="CDD" id="cd00531">
    <property type="entry name" value="NTF2_like"/>
    <property type="match status" value="1"/>
</dbReference>
<organism evidence="2 3">
    <name type="scientific">Kaistia terrae</name>
    <dbReference type="NCBI Taxonomy" id="537017"/>
    <lineage>
        <taxon>Bacteria</taxon>
        <taxon>Pseudomonadati</taxon>
        <taxon>Pseudomonadota</taxon>
        <taxon>Alphaproteobacteria</taxon>
        <taxon>Hyphomicrobiales</taxon>
        <taxon>Kaistiaceae</taxon>
        <taxon>Kaistia</taxon>
    </lineage>
</organism>
<name>A0ABW0PQF0_9HYPH</name>
<dbReference type="Gene3D" id="3.10.450.50">
    <property type="match status" value="1"/>
</dbReference>
<sequence length="163" mass="17813">MIGAIMLNNQGNVRFADDADQLAVVEALYRFAAGIDLRDKDLLASALADDAVSDFRPAAAKAGFDYPVVEGRQSIVEALSKSLSPFDTTHSVSNPRVTIDGDKAHLEALVEAQHVPRNDPARHYLMKNRYNVELVREGDVWLIARNTVDNVWRSGDPAVLAGV</sequence>
<protein>
    <submittedName>
        <fullName evidence="2">Nuclear transport factor 2 family protein</fullName>
    </submittedName>
</protein>
<keyword evidence="3" id="KW-1185">Reference proteome</keyword>
<evidence type="ECO:0000259" key="1">
    <source>
        <dbReference type="Pfam" id="PF13577"/>
    </source>
</evidence>
<comment type="caution">
    <text evidence="2">The sequence shown here is derived from an EMBL/GenBank/DDBJ whole genome shotgun (WGS) entry which is preliminary data.</text>
</comment>
<feature type="domain" description="SnoaL-like" evidence="1">
    <location>
        <begin position="20"/>
        <end position="145"/>
    </location>
</feature>
<dbReference type="InterPro" id="IPR032710">
    <property type="entry name" value="NTF2-like_dom_sf"/>
</dbReference>